<gene>
    <name evidence="1" type="ORF">ILUMI_00087</name>
</gene>
<dbReference type="AlphaFoldDB" id="A0A8K0GQL0"/>
<comment type="caution">
    <text evidence="1">The sequence shown here is derived from an EMBL/GenBank/DDBJ whole genome shotgun (WGS) entry which is preliminary data.</text>
</comment>
<proteinExistence type="predicted"/>
<evidence type="ECO:0000313" key="1">
    <source>
        <dbReference type="EMBL" id="KAF2906088.1"/>
    </source>
</evidence>
<dbReference type="Proteomes" id="UP000801492">
    <property type="component" value="Unassembled WGS sequence"/>
</dbReference>
<sequence>MDDGVLAGTCSTVVEDFRYIIESFKKIGLTLNPEKCEVVFLPSVSKFDEMLQQLNQVCPGIALIEIQNLILLGPPIFEEAIPEIPNEKDNVLFRFLEGLGVLHAHIALYLLQHCI</sequence>
<evidence type="ECO:0008006" key="3">
    <source>
        <dbReference type="Google" id="ProtNLM"/>
    </source>
</evidence>
<organism evidence="1 2">
    <name type="scientific">Ignelater luminosus</name>
    <name type="common">Cucubano</name>
    <name type="synonym">Pyrophorus luminosus</name>
    <dbReference type="NCBI Taxonomy" id="2038154"/>
    <lineage>
        <taxon>Eukaryota</taxon>
        <taxon>Metazoa</taxon>
        <taxon>Ecdysozoa</taxon>
        <taxon>Arthropoda</taxon>
        <taxon>Hexapoda</taxon>
        <taxon>Insecta</taxon>
        <taxon>Pterygota</taxon>
        <taxon>Neoptera</taxon>
        <taxon>Endopterygota</taxon>
        <taxon>Coleoptera</taxon>
        <taxon>Polyphaga</taxon>
        <taxon>Elateriformia</taxon>
        <taxon>Elateroidea</taxon>
        <taxon>Elateridae</taxon>
        <taxon>Agrypninae</taxon>
        <taxon>Pyrophorini</taxon>
        <taxon>Ignelater</taxon>
    </lineage>
</organism>
<keyword evidence="2" id="KW-1185">Reference proteome</keyword>
<evidence type="ECO:0000313" key="2">
    <source>
        <dbReference type="Proteomes" id="UP000801492"/>
    </source>
</evidence>
<accession>A0A8K0GQL0</accession>
<reference evidence="1" key="1">
    <citation type="submission" date="2019-08" db="EMBL/GenBank/DDBJ databases">
        <title>The genome of the North American firefly Photinus pyralis.</title>
        <authorList>
            <consortium name="Photinus pyralis genome working group"/>
            <person name="Fallon T.R."/>
            <person name="Sander Lower S.E."/>
            <person name="Weng J.-K."/>
        </authorList>
    </citation>
    <scope>NUCLEOTIDE SEQUENCE</scope>
    <source>
        <strain evidence="1">TRF0915ILg1</strain>
        <tissue evidence="1">Whole body</tissue>
    </source>
</reference>
<dbReference type="EMBL" id="VTPC01000024">
    <property type="protein sequence ID" value="KAF2906088.1"/>
    <property type="molecule type" value="Genomic_DNA"/>
</dbReference>
<name>A0A8K0GQL0_IGNLU</name>
<protein>
    <recommendedName>
        <fullName evidence="3">Reverse transcriptase domain-containing protein</fullName>
    </recommendedName>
</protein>